<organism evidence="2 3">
    <name type="scientific">Halorarum halophilum</name>
    <dbReference type="NCBI Taxonomy" id="2743090"/>
    <lineage>
        <taxon>Archaea</taxon>
        <taxon>Methanobacteriati</taxon>
        <taxon>Methanobacteriota</taxon>
        <taxon>Stenosarchaea group</taxon>
        <taxon>Halobacteria</taxon>
        <taxon>Halobacteriales</taxon>
        <taxon>Haloferacaceae</taxon>
        <taxon>Halorarum</taxon>
    </lineage>
</organism>
<evidence type="ECO:0000313" key="2">
    <source>
        <dbReference type="EMBL" id="QLG27766.1"/>
    </source>
</evidence>
<evidence type="ECO:0000313" key="3">
    <source>
        <dbReference type="Proteomes" id="UP000509750"/>
    </source>
</evidence>
<dbReference type="GeneID" id="56029058"/>
<keyword evidence="3" id="KW-1185">Reference proteome</keyword>
<gene>
    <name evidence="2" type="ORF">HUG10_09455</name>
</gene>
<dbReference type="AlphaFoldDB" id="A0A7D5GBS5"/>
<dbReference type="Pfam" id="PF02613">
    <property type="entry name" value="Nitrate_red_del"/>
    <property type="match status" value="1"/>
</dbReference>
<protein>
    <submittedName>
        <fullName evidence="2">Molecular chaperone TorD family protein</fullName>
    </submittedName>
</protein>
<keyword evidence="1" id="KW-0143">Chaperone</keyword>
<sequence>MSTDDTQLAIYDARIELADFLIEVFHDTPSVAFVERLGSGEVVTPTDPVNDPLDRGFERIRTFVDGIEGRDPETVREELAAEYSRMFVGPRPPVLLHETYYRDDTDFIGEGLAQVEASYSAAGWTPPEEYGEENDFLAVELAFLRHLIGRQREGAEETFGYERVFLDEHLLTWGDDAAADVEAEADSDLYLAAADVLLGFCEFEDELVAQLV</sequence>
<dbReference type="PANTHER" id="PTHR34227:SF1">
    <property type="entry name" value="DIMETHYL SULFOXIDE REDUCTASE CHAPERONE-RELATED"/>
    <property type="match status" value="1"/>
</dbReference>
<dbReference type="EMBL" id="CP058529">
    <property type="protein sequence ID" value="QLG27766.1"/>
    <property type="molecule type" value="Genomic_DNA"/>
</dbReference>
<dbReference type="KEGG" id="halg:HUG10_09455"/>
<reference evidence="2 3" key="1">
    <citation type="submission" date="2020-07" db="EMBL/GenBank/DDBJ databases">
        <title>Gai3-2, isolated from salt lake.</title>
        <authorList>
            <person name="Cui H."/>
            <person name="Shi X."/>
        </authorList>
    </citation>
    <scope>NUCLEOTIDE SEQUENCE [LARGE SCALE GENOMIC DNA]</scope>
    <source>
        <strain evidence="2 3">Gai3-2</strain>
    </source>
</reference>
<dbReference type="InterPro" id="IPR050289">
    <property type="entry name" value="TorD/DmsD_chaperones"/>
</dbReference>
<dbReference type="Gene3D" id="1.10.3480.10">
    <property type="entry name" value="TorD-like"/>
    <property type="match status" value="1"/>
</dbReference>
<dbReference type="OrthoDB" id="320758at2157"/>
<dbReference type="InterPro" id="IPR020945">
    <property type="entry name" value="DMSO/NO3_reduct_chaperone"/>
</dbReference>
<proteinExistence type="predicted"/>
<dbReference type="InterPro" id="IPR036411">
    <property type="entry name" value="TorD-like_sf"/>
</dbReference>
<dbReference type="PANTHER" id="PTHR34227">
    <property type="entry name" value="CHAPERONE PROTEIN YCDY"/>
    <property type="match status" value="1"/>
</dbReference>
<dbReference type="SUPFAM" id="SSF89155">
    <property type="entry name" value="TorD-like"/>
    <property type="match status" value="1"/>
</dbReference>
<name>A0A7D5GBS5_9EURY</name>
<accession>A0A7D5GBS5</accession>
<dbReference type="Proteomes" id="UP000509750">
    <property type="component" value="Chromosome"/>
</dbReference>
<dbReference type="RefSeq" id="WP_179169341.1">
    <property type="nucleotide sequence ID" value="NZ_CP058529.1"/>
</dbReference>
<evidence type="ECO:0000256" key="1">
    <source>
        <dbReference type="ARBA" id="ARBA00023186"/>
    </source>
</evidence>